<sequence length="647" mass="71415">MTLAPNSEGLPSPFKIAVALLVAALVGLYMAGYAFLIVMKLPPQNASLLTIHQYWAAYGERPDVRRTLLTTLVGAQGLCMGLVGFAMLPRRRPLHGQARFASRREIKQAGLLEEHGIILGRLGGRYLVLPGQQGVELEAPPRSGKGVGVVVPNLLNWPGSTIVSDIKGENFIRTAGYRAAHGQEVHLFDPLSEKECSARWNPLGYVAEEPYRCIDDLQRIATMLFPDPLAGDPFWMSSARSLFLGIALYLFEAPGATRTLGEVLRQGMASDAEGFQKHWKRVIDACERAGYPLSQEAVQSLYDIIDLAPTTASSIRKTFTSRLDLWLNPMIDAATSANDFDLRDLRKRPISIYVQINPDNIARLQPLLNLFFQQAIGLQTRELPENNPELRHQLLLMLDEFAALGRIPVIAESTAFLPGYNVRTVVIVQSHSQLIEKYGVEGAKSIRKMLAARIVFPPMEYEDAEAISRELGTYTVRQKNISRPLWGGAGKTASVSISEQPRRLLLPQEVKELGPERMILFCEGLRPVLAHRIRYFKDKSFARREMAPPAVPRLDIQGASHAAATAPATGADDAPTDASSALTHLTPAGGGQVLSKEEAPVVNDVLSDTLKLNDFSFDFDDVEIPTEQLSDEDIKRHADEFVSRLLD</sequence>
<feature type="region of interest" description="Disordered" evidence="7">
    <location>
        <begin position="559"/>
        <end position="594"/>
    </location>
</feature>
<comment type="similarity">
    <text evidence="2">Belongs to the VirD4/TraG family.</text>
</comment>
<comment type="caution">
    <text evidence="9">The sequence shown here is derived from an EMBL/GenBank/DDBJ whole genome shotgun (WGS) entry which is preliminary data.</text>
</comment>
<evidence type="ECO:0000256" key="2">
    <source>
        <dbReference type="ARBA" id="ARBA00008806"/>
    </source>
</evidence>
<feature type="transmembrane region" description="Helical" evidence="8">
    <location>
        <begin position="16"/>
        <end position="38"/>
    </location>
</feature>
<evidence type="ECO:0000256" key="1">
    <source>
        <dbReference type="ARBA" id="ARBA00004651"/>
    </source>
</evidence>
<keyword evidence="3" id="KW-1003">Cell membrane</keyword>
<dbReference type="CDD" id="cd01127">
    <property type="entry name" value="TrwB_TraG_TraD_VirD4"/>
    <property type="match status" value="2"/>
</dbReference>
<feature type="transmembrane region" description="Helical" evidence="8">
    <location>
        <begin position="68"/>
        <end position="88"/>
    </location>
</feature>
<dbReference type="SUPFAM" id="SSF52540">
    <property type="entry name" value="P-loop containing nucleoside triphosphate hydrolases"/>
    <property type="match status" value="1"/>
</dbReference>
<evidence type="ECO:0000256" key="4">
    <source>
        <dbReference type="ARBA" id="ARBA00022692"/>
    </source>
</evidence>
<reference evidence="10" key="1">
    <citation type="journal article" date="2019" name="Int. J. Syst. Evol. Microbiol.">
        <title>The Global Catalogue of Microorganisms (GCM) 10K type strain sequencing project: providing services to taxonomists for standard genome sequencing and annotation.</title>
        <authorList>
            <consortium name="The Broad Institute Genomics Platform"/>
            <consortium name="The Broad Institute Genome Sequencing Center for Infectious Disease"/>
            <person name="Wu L."/>
            <person name="Ma J."/>
        </authorList>
    </citation>
    <scope>NUCLEOTIDE SEQUENCE [LARGE SCALE GENOMIC DNA]</scope>
    <source>
        <strain evidence="10">JCM 17804</strain>
    </source>
</reference>
<evidence type="ECO:0000256" key="5">
    <source>
        <dbReference type="ARBA" id="ARBA00022989"/>
    </source>
</evidence>
<name>A0ABP8HWJ5_9BURK</name>
<evidence type="ECO:0000313" key="9">
    <source>
        <dbReference type="EMBL" id="GAA4346107.1"/>
    </source>
</evidence>
<proteinExistence type="inferred from homology"/>
<dbReference type="InterPro" id="IPR051539">
    <property type="entry name" value="T4SS-coupling_protein"/>
</dbReference>
<evidence type="ECO:0000256" key="7">
    <source>
        <dbReference type="SAM" id="MobiDB-lite"/>
    </source>
</evidence>
<evidence type="ECO:0000313" key="10">
    <source>
        <dbReference type="Proteomes" id="UP001500975"/>
    </source>
</evidence>
<feature type="compositionally biased region" description="Low complexity" evidence="7">
    <location>
        <begin position="559"/>
        <end position="581"/>
    </location>
</feature>
<dbReference type="Proteomes" id="UP001500975">
    <property type="component" value="Unassembled WGS sequence"/>
</dbReference>
<dbReference type="PANTHER" id="PTHR37937:SF1">
    <property type="entry name" value="CONJUGATIVE TRANSFER: DNA TRANSPORT"/>
    <property type="match status" value="1"/>
</dbReference>
<protein>
    <submittedName>
        <fullName evidence="9">Type IV secretory system conjugative DNA transfer family protein</fullName>
    </submittedName>
</protein>
<dbReference type="Pfam" id="PF02534">
    <property type="entry name" value="T4SS-DNA_transf"/>
    <property type="match status" value="1"/>
</dbReference>
<gene>
    <name evidence="9" type="ORF">GCM10023165_30650</name>
</gene>
<dbReference type="RefSeq" id="WP_345538928.1">
    <property type="nucleotide sequence ID" value="NZ_BAABGJ010000032.1"/>
</dbReference>
<evidence type="ECO:0000256" key="3">
    <source>
        <dbReference type="ARBA" id="ARBA00022475"/>
    </source>
</evidence>
<keyword evidence="10" id="KW-1185">Reference proteome</keyword>
<keyword evidence="5 8" id="KW-1133">Transmembrane helix</keyword>
<evidence type="ECO:0000256" key="8">
    <source>
        <dbReference type="SAM" id="Phobius"/>
    </source>
</evidence>
<dbReference type="InterPro" id="IPR003688">
    <property type="entry name" value="TraG/VirD4"/>
</dbReference>
<keyword evidence="6 8" id="KW-0472">Membrane</keyword>
<comment type="subcellular location">
    <subcellularLocation>
        <location evidence="1">Cell membrane</location>
        <topology evidence="1">Multi-pass membrane protein</topology>
    </subcellularLocation>
</comment>
<organism evidence="9 10">
    <name type="scientific">Variovorax defluvii</name>
    <dbReference type="NCBI Taxonomy" id="913761"/>
    <lineage>
        <taxon>Bacteria</taxon>
        <taxon>Pseudomonadati</taxon>
        <taxon>Pseudomonadota</taxon>
        <taxon>Betaproteobacteria</taxon>
        <taxon>Burkholderiales</taxon>
        <taxon>Comamonadaceae</taxon>
        <taxon>Variovorax</taxon>
    </lineage>
</organism>
<keyword evidence="4 8" id="KW-0812">Transmembrane</keyword>
<dbReference type="Gene3D" id="3.40.50.300">
    <property type="entry name" value="P-loop containing nucleotide triphosphate hydrolases"/>
    <property type="match status" value="1"/>
</dbReference>
<dbReference type="InterPro" id="IPR027417">
    <property type="entry name" value="P-loop_NTPase"/>
</dbReference>
<accession>A0ABP8HWJ5</accession>
<dbReference type="PANTHER" id="PTHR37937">
    <property type="entry name" value="CONJUGATIVE TRANSFER: DNA TRANSPORT"/>
    <property type="match status" value="1"/>
</dbReference>
<dbReference type="EMBL" id="BAABGJ010000032">
    <property type="protein sequence ID" value="GAA4346107.1"/>
    <property type="molecule type" value="Genomic_DNA"/>
</dbReference>
<evidence type="ECO:0000256" key="6">
    <source>
        <dbReference type="ARBA" id="ARBA00023136"/>
    </source>
</evidence>